<reference evidence="12" key="2">
    <citation type="submission" date="2012-08" db="EMBL/GenBank/DDBJ databases">
        <title>Genome sequence of Kazachstania naganishii.</title>
        <authorList>
            <person name="Gordon J.L."/>
            <person name="Armisen D."/>
            <person name="Proux-Wera E."/>
            <person name="OhEigeartaigh S.S."/>
            <person name="Byrne K.P."/>
            <person name="Wolfe K.H."/>
        </authorList>
    </citation>
    <scope>NUCLEOTIDE SEQUENCE [LARGE SCALE GENOMIC DNA]</scope>
    <source>
        <strain evidence="12">ATCC MYA-139 / BCRC 22969 / CBS 8797 / CCRC 22969 / KCTC 17520 / NBRC 10181 / NCYC 3082</strain>
    </source>
</reference>
<comment type="subcellular location">
    <subcellularLocation>
        <location evidence="1">Nucleus inner membrane</location>
    </subcellularLocation>
</comment>
<feature type="transmembrane region" description="Helical" evidence="8">
    <location>
        <begin position="597"/>
        <end position="614"/>
    </location>
</feature>
<dbReference type="eggNOG" id="ENOG502QVG5">
    <property type="taxonomic scope" value="Eukaryota"/>
</dbReference>
<evidence type="ECO:0000256" key="3">
    <source>
        <dbReference type="ARBA" id="ARBA00022692"/>
    </source>
</evidence>
<feature type="domain" description="HeH/LEM" evidence="10">
    <location>
        <begin position="10"/>
        <end position="44"/>
    </location>
</feature>
<evidence type="ECO:0000313" key="12">
    <source>
        <dbReference type="Proteomes" id="UP000006310"/>
    </source>
</evidence>
<dbReference type="HOGENOM" id="CLU_010838_0_0_1"/>
<dbReference type="InterPro" id="IPR041885">
    <property type="entry name" value="MAN1_winged_helix_dom"/>
</dbReference>
<dbReference type="GeneID" id="34525073"/>
<feature type="region of interest" description="Disordered" evidence="7">
    <location>
        <begin position="61"/>
        <end position="120"/>
    </location>
</feature>
<dbReference type="GO" id="GO:0005637">
    <property type="term" value="C:nuclear inner membrane"/>
    <property type="evidence" value="ECO:0007669"/>
    <property type="project" value="UniProtKB-SubCell"/>
</dbReference>
<dbReference type="PANTHER" id="PTHR47808:SF2">
    <property type="entry name" value="LEM DOMAIN-CONTAINING PROTEIN 2"/>
    <property type="match status" value="1"/>
</dbReference>
<dbReference type="InterPro" id="IPR025856">
    <property type="entry name" value="HeH/LEM_domain"/>
</dbReference>
<evidence type="ECO:0000259" key="10">
    <source>
        <dbReference type="Pfam" id="PF12949"/>
    </source>
</evidence>
<proteinExistence type="predicted"/>
<evidence type="ECO:0000256" key="2">
    <source>
        <dbReference type="ARBA" id="ARBA00022553"/>
    </source>
</evidence>
<dbReference type="GO" id="GO:0034399">
    <property type="term" value="C:nuclear periphery"/>
    <property type="evidence" value="ECO:0007669"/>
    <property type="project" value="TreeGrafter"/>
</dbReference>
<evidence type="ECO:0000256" key="6">
    <source>
        <dbReference type="ARBA" id="ARBA00023242"/>
    </source>
</evidence>
<protein>
    <recommendedName>
        <fullName evidence="13">Inner nuclear membrane protein SRC1</fullName>
    </recommendedName>
</protein>
<dbReference type="Gene3D" id="1.10.720.40">
    <property type="match status" value="1"/>
</dbReference>
<dbReference type="Gene3D" id="1.10.10.1180">
    <property type="entry name" value="MAN1, winged-helix domain"/>
    <property type="match status" value="1"/>
</dbReference>
<gene>
    <name evidence="11" type="primary">KNAG0C02820</name>
    <name evidence="11" type="ordered locus">KNAG_0C02820</name>
</gene>
<dbReference type="EMBL" id="HE978316">
    <property type="protein sequence ID" value="CCK69393.1"/>
    <property type="molecule type" value="Genomic_DNA"/>
</dbReference>
<dbReference type="RefSeq" id="XP_022463639.1">
    <property type="nucleotide sequence ID" value="XM_022606999.1"/>
</dbReference>
<dbReference type="Pfam" id="PF09402">
    <property type="entry name" value="MSC"/>
    <property type="match status" value="1"/>
</dbReference>
<accession>J7RIP4</accession>
<dbReference type="InterPro" id="IPR044780">
    <property type="entry name" value="Heh2/Src1"/>
</dbReference>
<dbReference type="OMA" id="YILSEPW"/>
<evidence type="ECO:0000259" key="9">
    <source>
        <dbReference type="Pfam" id="PF09402"/>
    </source>
</evidence>
<evidence type="ECO:0000256" key="8">
    <source>
        <dbReference type="SAM" id="Phobius"/>
    </source>
</evidence>
<evidence type="ECO:0000313" key="11">
    <source>
        <dbReference type="EMBL" id="CCK69393.1"/>
    </source>
</evidence>
<keyword evidence="6" id="KW-0539">Nucleus</keyword>
<dbReference type="GO" id="GO:0005783">
    <property type="term" value="C:endoplasmic reticulum"/>
    <property type="evidence" value="ECO:0007669"/>
    <property type="project" value="TreeGrafter"/>
</dbReference>
<dbReference type="PANTHER" id="PTHR47808">
    <property type="entry name" value="INNER NUCLEAR MEMBRANE PROTEIN HEH2-RELATED"/>
    <property type="match status" value="1"/>
</dbReference>
<keyword evidence="2" id="KW-0597">Phosphoprotein</keyword>
<dbReference type="GO" id="GO:0003682">
    <property type="term" value="F:chromatin binding"/>
    <property type="evidence" value="ECO:0007669"/>
    <property type="project" value="InterPro"/>
</dbReference>
<keyword evidence="12" id="KW-1185">Reference proteome</keyword>
<dbReference type="GO" id="GO:0071763">
    <property type="term" value="P:nuclear membrane organization"/>
    <property type="evidence" value="ECO:0007669"/>
    <property type="project" value="TreeGrafter"/>
</dbReference>
<evidence type="ECO:0008006" key="13">
    <source>
        <dbReference type="Google" id="ProtNLM"/>
    </source>
</evidence>
<dbReference type="KEGG" id="kng:KNAG_0C02820"/>
<name>J7RIP4_HUIN7</name>
<dbReference type="Pfam" id="PF12949">
    <property type="entry name" value="HeH"/>
    <property type="match status" value="1"/>
</dbReference>
<reference evidence="11 12" key="1">
    <citation type="journal article" date="2011" name="Proc. Natl. Acad. Sci. U.S.A.">
        <title>Evolutionary erosion of yeast sex chromosomes by mating-type switching accidents.</title>
        <authorList>
            <person name="Gordon J.L."/>
            <person name="Armisen D."/>
            <person name="Proux-Wera E."/>
            <person name="Oheigeartaigh S.S."/>
            <person name="Byrne K.P."/>
            <person name="Wolfe K.H."/>
        </authorList>
    </citation>
    <scope>NUCLEOTIDE SEQUENCE [LARGE SCALE GENOMIC DNA]</scope>
    <source>
        <strain evidence="12">ATCC MYA-139 / BCRC 22969 / CBS 8797 / CCRC 22969 / KCTC 17520 / NBRC 10181 / NCYC 3082</strain>
    </source>
</reference>
<dbReference type="CDD" id="cd12935">
    <property type="entry name" value="LEM_like"/>
    <property type="match status" value="1"/>
</dbReference>
<feature type="region of interest" description="Disordered" evidence="7">
    <location>
        <begin position="174"/>
        <end position="200"/>
    </location>
</feature>
<keyword evidence="3 8" id="KW-0812">Transmembrane</keyword>
<dbReference type="InterPro" id="IPR018996">
    <property type="entry name" value="Man1/Src1-like_C"/>
</dbReference>
<sequence length="711" mass="82186">MEYLEHDFDPKTWTVSQLRGVLVENGVELPSKVKKQQLVRLFNKEIVPKRKDLRKRHLDVKPNDHGINVVETNKTGSPIKRKRARATDSTQDGKQGDDTETKKKKPKKAKKTLRSERAKLTELREGSRNENKVAIETLKPNINKLKVSPEFAKQLQQVSEYGVSSADEIEKLDPAKKDTSRIDDSHRPFRDSNTEPYGLFTPNVLTSKVFSENASETERVQNDENYRNRKGRHQIIQPSKVHDEVDSDETKLRRRYVADLSQDRETQKHPINNNSYDHPIEVLSEEEDEAQFVYRETSGKKKVLLNSEIKETLQVNTESGTKQLDEDSKEVILKQNLEKKALPPKKSAENGLENRDSIISFARAKSVFLGSIQFVAIASVVLWGVWYREQRIAVGFCHHELPLKKLCPDRLIQIYQTFVLDLSFFDSILEKYAPKCIDCPENAMCFSHMRLICDAGYIAMSSWKSLNGLLPINGHCIKDMKKDEILKDIFQSCLEDLRMENAEKNCGEGENNLESGISSSILFEKHFRKVIEDQNWSTYEGKQLWGTVLDKLKGMPEVSWSYREDELVGINLRSHSRKYIGFGCRYGRHIKNTVMTYQHHLIGLIVALLVFIIVKKRVKSYKIEQDKIRLYTENAIDRLKKSKLENNDPPFVHTVQLRDVILADVADLHERNEIWGSMVKRMDKDKNVLSSQMEIHGEIMRCWMWTGDLAE</sequence>
<dbReference type="OrthoDB" id="2503928at2759"/>
<dbReference type="STRING" id="1071383.J7RIP4"/>
<keyword evidence="4 8" id="KW-1133">Transmembrane helix</keyword>
<evidence type="ECO:0000256" key="1">
    <source>
        <dbReference type="ARBA" id="ARBA00004540"/>
    </source>
</evidence>
<feature type="domain" description="Man1/Src1-like C-terminal" evidence="9">
    <location>
        <begin position="376"/>
        <end position="707"/>
    </location>
</feature>
<dbReference type="Proteomes" id="UP000006310">
    <property type="component" value="Chromosome 3"/>
</dbReference>
<evidence type="ECO:0000256" key="7">
    <source>
        <dbReference type="SAM" id="MobiDB-lite"/>
    </source>
</evidence>
<feature type="compositionally biased region" description="Basic residues" evidence="7">
    <location>
        <begin position="102"/>
        <end position="112"/>
    </location>
</feature>
<evidence type="ECO:0000256" key="5">
    <source>
        <dbReference type="ARBA" id="ARBA00023136"/>
    </source>
</evidence>
<organism evidence="11 12">
    <name type="scientific">Huiozyma naganishii (strain ATCC MYA-139 / BCRC 22969 / CBS 8797 / KCTC 17520 / NBRC 10181 / NCYC 3082 / Yp74L-3)</name>
    <name type="common">Yeast</name>
    <name type="synonym">Kazachstania naganishii</name>
    <dbReference type="NCBI Taxonomy" id="1071383"/>
    <lineage>
        <taxon>Eukaryota</taxon>
        <taxon>Fungi</taxon>
        <taxon>Dikarya</taxon>
        <taxon>Ascomycota</taxon>
        <taxon>Saccharomycotina</taxon>
        <taxon>Saccharomycetes</taxon>
        <taxon>Saccharomycetales</taxon>
        <taxon>Saccharomycetaceae</taxon>
        <taxon>Huiozyma</taxon>
    </lineage>
</organism>
<dbReference type="InterPro" id="IPR011015">
    <property type="entry name" value="LEM/LEM-like_dom_sf"/>
</dbReference>
<dbReference type="AlphaFoldDB" id="J7RIP4"/>
<evidence type="ECO:0000256" key="4">
    <source>
        <dbReference type="ARBA" id="ARBA00022989"/>
    </source>
</evidence>
<feature type="compositionally biased region" description="Basic and acidic residues" evidence="7">
    <location>
        <begin position="174"/>
        <end position="193"/>
    </location>
</feature>
<keyword evidence="5 8" id="KW-0472">Membrane</keyword>